<feature type="region of interest" description="Disordered" evidence="1">
    <location>
        <begin position="335"/>
        <end position="366"/>
    </location>
</feature>
<keyword evidence="3" id="KW-1185">Reference proteome</keyword>
<accession>A0A6N7Q8R0</accession>
<evidence type="ECO:0000256" key="1">
    <source>
        <dbReference type="SAM" id="MobiDB-lite"/>
    </source>
</evidence>
<comment type="caution">
    <text evidence="2">The sequence shown here is derived from an EMBL/GenBank/DDBJ whole genome shotgun (WGS) entry which is preliminary data.</text>
</comment>
<evidence type="ECO:0000313" key="2">
    <source>
        <dbReference type="EMBL" id="MRG98644.1"/>
    </source>
</evidence>
<name>A0A6N7Q8R0_9BACT</name>
<proteinExistence type="predicted"/>
<reference evidence="2 3" key="1">
    <citation type="submission" date="2019-10" db="EMBL/GenBank/DDBJ databases">
        <title>A soil myxobacterium in the family Polyangiaceae.</title>
        <authorList>
            <person name="Li Y."/>
            <person name="Wang J."/>
        </authorList>
    </citation>
    <scope>NUCLEOTIDE SEQUENCE [LARGE SCALE GENOMIC DNA]</scope>
    <source>
        <strain evidence="2 3">DSM 14734</strain>
    </source>
</reference>
<gene>
    <name evidence="2" type="ORF">GF068_43055</name>
</gene>
<dbReference type="RefSeq" id="WP_153825407.1">
    <property type="nucleotide sequence ID" value="NZ_WJIE01000047.1"/>
</dbReference>
<organism evidence="2 3">
    <name type="scientific">Polyangium spumosum</name>
    <dbReference type="NCBI Taxonomy" id="889282"/>
    <lineage>
        <taxon>Bacteria</taxon>
        <taxon>Pseudomonadati</taxon>
        <taxon>Myxococcota</taxon>
        <taxon>Polyangia</taxon>
        <taxon>Polyangiales</taxon>
        <taxon>Polyangiaceae</taxon>
        <taxon>Polyangium</taxon>
    </lineage>
</organism>
<feature type="compositionally biased region" description="Basic and acidic residues" evidence="1">
    <location>
        <begin position="335"/>
        <end position="349"/>
    </location>
</feature>
<dbReference type="AlphaFoldDB" id="A0A6N7Q8R0"/>
<dbReference type="EMBL" id="WJIE01000047">
    <property type="protein sequence ID" value="MRG98644.1"/>
    <property type="molecule type" value="Genomic_DNA"/>
</dbReference>
<sequence>MVSWHRIDSVILNVSVAQNEETLATHGPKLGKGGRPPRADTAATDVLRVRLTAEERRRLNDAAAAQGRSVADHVRAWINGEAPEATQVIEAAPAASSAIPPDFVIARPRRGVEPKLWSRWTPRYVWTLHVVPGRLDGPPLCVRRRVLADMRGGGCDIETPGGDMGVNFDTLQQQGHARAYGSHRADDDPPTIAGRFWGCDLALDVYDHNPTAEEREAWLRRHRLEQALIRSPPSSVWVTFPAARVGAPDRAVKCSAERALGKKTGAVCRSDLEVYLPGYRPPRPGGFYKHMTTVDLYELAVMGSASARGVDGARRVYLHRPTDEQLRADGRARAEEQAEAARREAEAKNFADTWFRPPTGAPREDPGAAAVRALGLDPATATEDDVQAAFRARARTGHADKGGKLDMGELVRQRDAARAYVNARSR</sequence>
<dbReference type="Proteomes" id="UP000440224">
    <property type="component" value="Unassembled WGS sequence"/>
</dbReference>
<dbReference type="OrthoDB" id="5244113at2"/>
<evidence type="ECO:0008006" key="4">
    <source>
        <dbReference type="Google" id="ProtNLM"/>
    </source>
</evidence>
<evidence type="ECO:0000313" key="3">
    <source>
        <dbReference type="Proteomes" id="UP000440224"/>
    </source>
</evidence>
<protein>
    <recommendedName>
        <fullName evidence="4">J domain-containing protein</fullName>
    </recommendedName>
</protein>